<evidence type="ECO:0000256" key="3">
    <source>
        <dbReference type="ARBA" id="ARBA00023015"/>
    </source>
</evidence>
<feature type="domain" description="RNA polymerase sigma-70 region 2" evidence="8">
    <location>
        <begin position="60"/>
        <end position="123"/>
    </location>
</feature>
<dbReference type="GO" id="GO:0016987">
    <property type="term" value="F:sigma factor activity"/>
    <property type="evidence" value="ECO:0007669"/>
    <property type="project" value="UniProtKB-KW"/>
</dbReference>
<dbReference type="GO" id="GO:0006352">
    <property type="term" value="P:DNA-templated transcription initiation"/>
    <property type="evidence" value="ECO:0007669"/>
    <property type="project" value="InterPro"/>
</dbReference>
<evidence type="ECO:0000256" key="7">
    <source>
        <dbReference type="RuleBase" id="RU000716"/>
    </source>
</evidence>
<organism evidence="10 11">
    <name type="scientific">Nonomuraea zeae</name>
    <dbReference type="NCBI Taxonomy" id="1642303"/>
    <lineage>
        <taxon>Bacteria</taxon>
        <taxon>Bacillati</taxon>
        <taxon>Actinomycetota</taxon>
        <taxon>Actinomycetes</taxon>
        <taxon>Streptosporangiales</taxon>
        <taxon>Streptosporangiaceae</taxon>
        <taxon>Nonomuraea</taxon>
    </lineage>
</organism>
<comment type="caution">
    <text evidence="10">The sequence shown here is derived from an EMBL/GenBank/DDBJ whole genome shotgun (WGS) entry which is preliminary data.</text>
</comment>
<dbReference type="PROSITE" id="PS01063">
    <property type="entry name" value="SIGMA70_ECF"/>
    <property type="match status" value="1"/>
</dbReference>
<dbReference type="GO" id="GO:0006950">
    <property type="term" value="P:response to stress"/>
    <property type="evidence" value="ECO:0007669"/>
    <property type="project" value="UniProtKB-ARBA"/>
</dbReference>
<evidence type="ECO:0000256" key="5">
    <source>
        <dbReference type="ARBA" id="ARBA00023125"/>
    </source>
</evidence>
<dbReference type="SUPFAM" id="SSF54427">
    <property type="entry name" value="NTF2-like"/>
    <property type="match status" value="1"/>
</dbReference>
<dbReference type="CDD" id="cd06171">
    <property type="entry name" value="Sigma70_r4"/>
    <property type="match status" value="1"/>
</dbReference>
<keyword evidence="5 7" id="KW-0238">DNA-binding</keyword>
<dbReference type="Pfam" id="PF08281">
    <property type="entry name" value="Sigma70_r4_2"/>
    <property type="match status" value="1"/>
</dbReference>
<reference evidence="10 11" key="1">
    <citation type="submission" date="2019-05" db="EMBL/GenBank/DDBJ databases">
        <title>Draft genome sequence of Nonomuraea zeae DSM 100528.</title>
        <authorList>
            <person name="Saricaoglu S."/>
            <person name="Isik K."/>
        </authorList>
    </citation>
    <scope>NUCLEOTIDE SEQUENCE [LARGE SCALE GENOMIC DNA]</scope>
    <source>
        <strain evidence="10 11">DSM 100528</strain>
    </source>
</reference>
<evidence type="ECO:0000259" key="8">
    <source>
        <dbReference type="Pfam" id="PF04542"/>
    </source>
</evidence>
<comment type="subunit">
    <text evidence="2">Interacts transiently with the RNA polymerase catalytic core formed by RpoA, RpoB, RpoC and RpoZ (2 alpha, 1 beta, 1 beta' and 1 omega subunit) to form the RNA polymerase holoenzyme that can initiate transcription.</text>
</comment>
<dbReference type="SUPFAM" id="SSF88659">
    <property type="entry name" value="Sigma3 and sigma4 domains of RNA polymerase sigma factors"/>
    <property type="match status" value="1"/>
</dbReference>
<dbReference type="InterPro" id="IPR007627">
    <property type="entry name" value="RNA_pol_sigma70_r2"/>
</dbReference>
<dbReference type="NCBIfam" id="TIGR02937">
    <property type="entry name" value="sigma70-ECF"/>
    <property type="match status" value="1"/>
</dbReference>
<dbReference type="Gene3D" id="1.10.10.10">
    <property type="entry name" value="Winged helix-like DNA-binding domain superfamily/Winged helix DNA-binding domain"/>
    <property type="match status" value="1"/>
</dbReference>
<dbReference type="OrthoDB" id="3500555at2"/>
<dbReference type="InterPro" id="IPR000838">
    <property type="entry name" value="RNA_pol_sigma70_ECF_CS"/>
</dbReference>
<dbReference type="AlphaFoldDB" id="A0A5S4GFT9"/>
<dbReference type="Gene3D" id="1.10.1740.10">
    <property type="match status" value="1"/>
</dbReference>
<feature type="domain" description="RNA polymerase sigma factor 70 region 4 type 2" evidence="9">
    <location>
        <begin position="178"/>
        <end position="230"/>
    </location>
</feature>
<dbReference type="NCBIfam" id="NF006089">
    <property type="entry name" value="PRK08241.1"/>
    <property type="match status" value="1"/>
</dbReference>
<sequence>MGERARSHPIGAAFVFSGGLTPGTARAGRRQGHLDLCKRGNRTVSSDDSTLDFVSSTDPYRRELLAHCYRMLGSLEEAEDLVQETYLRAWRAFGRFEGRSSVRTWLYRIATNACLTALEHASRKVLPSGLMHPGDDPYAPSPAADPDVPWIQPILDALVEPESQDPAAIVTARESLRLALIVTLRHLPARQRVVLILREVLAFPAAEVARMLGTSVPAVKSLLQRARATLEQDAPTTDHVIEPSDPRARELLARYMGAFEKSDAAALQAILRDDVALEATAAGTWFDGMATCVPFLATPVLGSPGRRRPVPAAAKSQPAAACYVRKDEGYHAYGLAVTTTGTSRITMFGGPSVIAASGLPPILEEQGQ</sequence>
<keyword evidence="11" id="KW-1185">Reference proteome</keyword>
<evidence type="ECO:0000313" key="10">
    <source>
        <dbReference type="EMBL" id="TMR31846.1"/>
    </source>
</evidence>
<evidence type="ECO:0000256" key="1">
    <source>
        <dbReference type="ARBA" id="ARBA00010641"/>
    </source>
</evidence>
<accession>A0A5S4GFT9</accession>
<dbReference type="Gene3D" id="3.10.450.50">
    <property type="match status" value="1"/>
</dbReference>
<dbReference type="PANTHER" id="PTHR43133">
    <property type="entry name" value="RNA POLYMERASE ECF-TYPE SIGMA FACTO"/>
    <property type="match status" value="1"/>
</dbReference>
<dbReference type="GO" id="GO:0003677">
    <property type="term" value="F:DNA binding"/>
    <property type="evidence" value="ECO:0007669"/>
    <property type="project" value="UniProtKB-KW"/>
</dbReference>
<dbReference type="InterPro" id="IPR014284">
    <property type="entry name" value="RNA_pol_sigma-70_dom"/>
</dbReference>
<keyword evidence="6 7" id="KW-0804">Transcription</keyword>
<dbReference type="InterPro" id="IPR036388">
    <property type="entry name" value="WH-like_DNA-bd_sf"/>
</dbReference>
<name>A0A5S4GFT9_9ACTN</name>
<dbReference type="InterPro" id="IPR039425">
    <property type="entry name" value="RNA_pol_sigma-70-like"/>
</dbReference>
<dbReference type="InterPro" id="IPR013325">
    <property type="entry name" value="RNA_pol_sigma_r2"/>
</dbReference>
<keyword evidence="4 7" id="KW-0731">Sigma factor</keyword>
<dbReference type="InterPro" id="IPR013324">
    <property type="entry name" value="RNA_pol_sigma_r3/r4-like"/>
</dbReference>
<proteinExistence type="inferred from homology"/>
<dbReference type="EMBL" id="VCKX01000077">
    <property type="protein sequence ID" value="TMR31846.1"/>
    <property type="molecule type" value="Genomic_DNA"/>
</dbReference>
<dbReference type="InterPro" id="IPR032710">
    <property type="entry name" value="NTF2-like_dom_sf"/>
</dbReference>
<evidence type="ECO:0000313" key="11">
    <source>
        <dbReference type="Proteomes" id="UP000306628"/>
    </source>
</evidence>
<dbReference type="NCBIfam" id="TIGR02960">
    <property type="entry name" value="SigX5"/>
    <property type="match status" value="1"/>
</dbReference>
<dbReference type="SUPFAM" id="SSF88946">
    <property type="entry name" value="Sigma2 domain of RNA polymerase sigma factors"/>
    <property type="match status" value="1"/>
</dbReference>
<evidence type="ECO:0000259" key="9">
    <source>
        <dbReference type="Pfam" id="PF08281"/>
    </source>
</evidence>
<evidence type="ECO:0000256" key="2">
    <source>
        <dbReference type="ARBA" id="ARBA00011344"/>
    </source>
</evidence>
<dbReference type="InterPro" id="IPR013249">
    <property type="entry name" value="RNA_pol_sigma70_r4_t2"/>
</dbReference>
<dbReference type="InterPro" id="IPR014305">
    <property type="entry name" value="RNA_pol_sigma-G_actinobac"/>
</dbReference>
<evidence type="ECO:0000256" key="6">
    <source>
        <dbReference type="ARBA" id="ARBA00023163"/>
    </source>
</evidence>
<dbReference type="PANTHER" id="PTHR43133:SF65">
    <property type="entry name" value="ECF RNA POLYMERASE SIGMA FACTOR SIGG"/>
    <property type="match status" value="1"/>
</dbReference>
<dbReference type="Proteomes" id="UP000306628">
    <property type="component" value="Unassembled WGS sequence"/>
</dbReference>
<protein>
    <recommendedName>
        <fullName evidence="7">RNA polymerase sigma factor</fullName>
    </recommendedName>
</protein>
<dbReference type="Pfam" id="PF04542">
    <property type="entry name" value="Sigma70_r2"/>
    <property type="match status" value="1"/>
</dbReference>
<comment type="similarity">
    <text evidence="1 7">Belongs to the sigma-70 factor family. ECF subfamily.</text>
</comment>
<evidence type="ECO:0000256" key="4">
    <source>
        <dbReference type="ARBA" id="ARBA00023082"/>
    </source>
</evidence>
<gene>
    <name evidence="10" type="ORF">ETD85_24425</name>
</gene>
<keyword evidence="3 7" id="KW-0805">Transcription regulation</keyword>